<organism evidence="3 4">
    <name type="scientific">Lutibacter maritimus</name>
    <dbReference type="NCBI Taxonomy" id="593133"/>
    <lineage>
        <taxon>Bacteria</taxon>
        <taxon>Pseudomonadati</taxon>
        <taxon>Bacteroidota</taxon>
        <taxon>Flavobacteriia</taxon>
        <taxon>Flavobacteriales</taxon>
        <taxon>Flavobacteriaceae</taxon>
        <taxon>Lutibacter</taxon>
    </lineage>
</organism>
<dbReference type="AlphaFoldDB" id="A0A1I6R6F2"/>
<evidence type="ECO:0000313" key="3">
    <source>
        <dbReference type="EMBL" id="SFS60302.1"/>
    </source>
</evidence>
<keyword evidence="1" id="KW-0812">Transmembrane</keyword>
<keyword evidence="4" id="KW-1185">Reference proteome</keyword>
<dbReference type="Pfam" id="PF13240">
    <property type="entry name" value="Zn_Ribbon_1"/>
    <property type="match status" value="1"/>
</dbReference>
<protein>
    <submittedName>
        <fullName evidence="3">Zinc-ribbon domain-containing protein</fullName>
    </submittedName>
</protein>
<dbReference type="EMBL" id="FOZP01000005">
    <property type="protein sequence ID" value="SFS60302.1"/>
    <property type="molecule type" value="Genomic_DNA"/>
</dbReference>
<feature type="domain" description="Zinc-ribbon" evidence="2">
    <location>
        <begin position="4"/>
        <end position="25"/>
    </location>
</feature>
<evidence type="ECO:0000256" key="1">
    <source>
        <dbReference type="SAM" id="Phobius"/>
    </source>
</evidence>
<sequence>MSIYCPNCGAILTKGTKFCTNCGASMQVISSENDVKKNNEVNLVEESLNQPNKGKRLLIALLVMVVLTIVFFIGKSFFKDVVPTEKPFSVEEQLGKLEGKWYDPTDAVLGDKDVIINFNRKEDVVIAKDEKGLFEAKITPFGANNYQAITKLQGVEGDFELHFYEEEDKLVFFSTLTKSSWYLIKNN</sequence>
<keyword evidence="1" id="KW-0472">Membrane</keyword>
<evidence type="ECO:0000313" key="4">
    <source>
        <dbReference type="Proteomes" id="UP000199312"/>
    </source>
</evidence>
<dbReference type="Proteomes" id="UP000199312">
    <property type="component" value="Unassembled WGS sequence"/>
</dbReference>
<dbReference type="InterPro" id="IPR026870">
    <property type="entry name" value="Zinc_ribbon_dom"/>
</dbReference>
<evidence type="ECO:0000259" key="2">
    <source>
        <dbReference type="Pfam" id="PF13240"/>
    </source>
</evidence>
<dbReference type="STRING" id="593133.SAMN04488006_2292"/>
<accession>A0A1I6R6F2</accession>
<name>A0A1I6R6F2_9FLAO</name>
<keyword evidence="1" id="KW-1133">Transmembrane helix</keyword>
<feature type="transmembrane region" description="Helical" evidence="1">
    <location>
        <begin position="57"/>
        <end position="78"/>
    </location>
</feature>
<reference evidence="4" key="1">
    <citation type="submission" date="2016-10" db="EMBL/GenBank/DDBJ databases">
        <authorList>
            <person name="Varghese N."/>
            <person name="Submissions S."/>
        </authorList>
    </citation>
    <scope>NUCLEOTIDE SEQUENCE [LARGE SCALE GENOMIC DNA]</scope>
    <source>
        <strain evidence="4">DSM 24450</strain>
    </source>
</reference>
<gene>
    <name evidence="3" type="ORF">SAMN04488006_2292</name>
</gene>
<proteinExistence type="predicted"/>